<dbReference type="Proteomes" id="UP000198757">
    <property type="component" value="Unassembled WGS sequence"/>
</dbReference>
<sequence>MIKNYCFSKLAICLALVFSISSSRAQVSTLAGGAGNVDYVDAVGTAARMGRMSGNMVCDGKGNLYFADFQNWRIRKVRLSDGTVTTVTGSGPAGYVNGTLSEAKFYSPRGLAIDAAGEILYVSDRDCIRKIDLVNGVVSIVAGQGGSIQGSYQDGIGTAARFNGPYGLALDGAGNLFVADQQNNRVRKIRLSDAEVTTVAGRYVGSGDGQGTSGRFSAPGFLVYDGSGYLYVSDQNNHRIRSIRLSDAMVETVAGSSAGFADGSGTAAQFNYPSGLALDHSGNLYVGDYSNRRVRMVKLSSKDVTTLTGSAYGFVNGSLQQALFSYVTSLVFDEDGNLYVGDETNYAIRKIATGVLPVHFGTVQAAIKNETLYVSWQTLAETNSAHFLIQASDNGQQFTTIQTIQSKATAGNSNSALTYSSAIPLSAISISAGLLLLGVMANGRRRYAVTWVGALLCMLSFSCSRKGIITGMDKERLLVRIVQVDKDGKEQVSKVVSAVREQ</sequence>
<feature type="repeat" description="NHL" evidence="2">
    <location>
        <begin position="265"/>
        <end position="300"/>
    </location>
</feature>
<keyword evidence="6" id="KW-1185">Reference proteome</keyword>
<dbReference type="PROSITE" id="PS51125">
    <property type="entry name" value="NHL"/>
    <property type="match status" value="1"/>
</dbReference>
<accession>A0A1G6MSJ9</accession>
<evidence type="ECO:0000256" key="1">
    <source>
        <dbReference type="ARBA" id="ARBA00022737"/>
    </source>
</evidence>
<keyword evidence="1" id="KW-0677">Repeat</keyword>
<dbReference type="AlphaFoldDB" id="A0A1G6MSJ9"/>
<evidence type="ECO:0000256" key="4">
    <source>
        <dbReference type="SAM" id="SignalP"/>
    </source>
</evidence>
<keyword evidence="3" id="KW-1133">Transmembrane helix</keyword>
<dbReference type="InterPro" id="IPR011042">
    <property type="entry name" value="6-blade_b-propeller_TolB-like"/>
</dbReference>
<feature type="chain" id="PRO_5011683409" evidence="4">
    <location>
        <begin position="26"/>
        <end position="502"/>
    </location>
</feature>
<dbReference type="EMBL" id="FMZO01000003">
    <property type="protein sequence ID" value="SDC58530.1"/>
    <property type="molecule type" value="Genomic_DNA"/>
</dbReference>
<name>A0A1G6MSJ9_NIADE</name>
<feature type="transmembrane region" description="Helical" evidence="3">
    <location>
        <begin position="422"/>
        <end position="441"/>
    </location>
</feature>
<organism evidence="5 6">
    <name type="scientific">Niabella drilacis (strain DSM 25811 / CCM 8410 / CCUG 62505 / LMG 26954 / E90)</name>
    <dbReference type="NCBI Taxonomy" id="1285928"/>
    <lineage>
        <taxon>Bacteria</taxon>
        <taxon>Pseudomonadati</taxon>
        <taxon>Bacteroidota</taxon>
        <taxon>Chitinophagia</taxon>
        <taxon>Chitinophagales</taxon>
        <taxon>Chitinophagaceae</taxon>
        <taxon>Niabella</taxon>
    </lineage>
</organism>
<dbReference type="OrthoDB" id="791543at2"/>
<dbReference type="RefSeq" id="WP_143019679.1">
    <property type="nucleotide sequence ID" value="NZ_FMZO01000003.1"/>
</dbReference>
<dbReference type="SUPFAM" id="SSF101898">
    <property type="entry name" value="NHL repeat"/>
    <property type="match status" value="1"/>
</dbReference>
<dbReference type="PANTHER" id="PTHR13833:SF71">
    <property type="entry name" value="NHL DOMAIN-CONTAINING PROTEIN"/>
    <property type="match status" value="1"/>
</dbReference>
<proteinExistence type="predicted"/>
<keyword evidence="3" id="KW-0812">Transmembrane</keyword>
<dbReference type="Gene3D" id="2.120.10.30">
    <property type="entry name" value="TolB, C-terminal domain"/>
    <property type="match status" value="4"/>
</dbReference>
<evidence type="ECO:0000256" key="3">
    <source>
        <dbReference type="SAM" id="Phobius"/>
    </source>
</evidence>
<dbReference type="PANTHER" id="PTHR13833">
    <property type="match status" value="1"/>
</dbReference>
<dbReference type="STRING" id="1285928.SAMN04487894_10323"/>
<evidence type="ECO:0000313" key="5">
    <source>
        <dbReference type="EMBL" id="SDC58530.1"/>
    </source>
</evidence>
<protein>
    <submittedName>
        <fullName evidence="5">NHL repeat-containing protein</fullName>
    </submittedName>
</protein>
<keyword evidence="4" id="KW-0732">Signal</keyword>
<dbReference type="InterPro" id="IPR001258">
    <property type="entry name" value="NHL_repeat"/>
</dbReference>
<evidence type="ECO:0000256" key="2">
    <source>
        <dbReference type="PROSITE-ProRule" id="PRU00504"/>
    </source>
</evidence>
<dbReference type="Pfam" id="PF01436">
    <property type="entry name" value="NHL"/>
    <property type="match status" value="1"/>
</dbReference>
<keyword evidence="3" id="KW-0472">Membrane</keyword>
<feature type="signal peptide" evidence="4">
    <location>
        <begin position="1"/>
        <end position="25"/>
    </location>
</feature>
<evidence type="ECO:0000313" key="6">
    <source>
        <dbReference type="Proteomes" id="UP000198757"/>
    </source>
</evidence>
<reference evidence="6" key="1">
    <citation type="submission" date="2016-10" db="EMBL/GenBank/DDBJ databases">
        <authorList>
            <person name="Varghese N."/>
            <person name="Submissions S."/>
        </authorList>
    </citation>
    <scope>NUCLEOTIDE SEQUENCE [LARGE SCALE GENOMIC DNA]</scope>
    <source>
        <strain evidence="6">DSM 25811 / CCM 8410 / LMG 26954 / E90</strain>
    </source>
</reference>
<gene>
    <name evidence="5" type="ORF">SAMN04487894_10323</name>
</gene>